<accession>A0A4S8MBS2</accession>
<dbReference type="Proteomes" id="UP000297245">
    <property type="component" value="Unassembled WGS sequence"/>
</dbReference>
<evidence type="ECO:0000256" key="1">
    <source>
        <dbReference type="SAM" id="MobiDB-lite"/>
    </source>
</evidence>
<protein>
    <submittedName>
        <fullName evidence="2">Uncharacterized protein</fullName>
    </submittedName>
</protein>
<reference evidence="2 3" key="1">
    <citation type="journal article" date="2019" name="Nat. Ecol. Evol.">
        <title>Megaphylogeny resolves global patterns of mushroom evolution.</title>
        <authorList>
            <person name="Varga T."/>
            <person name="Krizsan K."/>
            <person name="Foldi C."/>
            <person name="Dima B."/>
            <person name="Sanchez-Garcia M."/>
            <person name="Sanchez-Ramirez S."/>
            <person name="Szollosi G.J."/>
            <person name="Szarkandi J.G."/>
            <person name="Papp V."/>
            <person name="Albert L."/>
            <person name="Andreopoulos W."/>
            <person name="Angelini C."/>
            <person name="Antonin V."/>
            <person name="Barry K.W."/>
            <person name="Bougher N.L."/>
            <person name="Buchanan P."/>
            <person name="Buyck B."/>
            <person name="Bense V."/>
            <person name="Catcheside P."/>
            <person name="Chovatia M."/>
            <person name="Cooper J."/>
            <person name="Damon W."/>
            <person name="Desjardin D."/>
            <person name="Finy P."/>
            <person name="Geml J."/>
            <person name="Haridas S."/>
            <person name="Hughes K."/>
            <person name="Justo A."/>
            <person name="Karasinski D."/>
            <person name="Kautmanova I."/>
            <person name="Kiss B."/>
            <person name="Kocsube S."/>
            <person name="Kotiranta H."/>
            <person name="LaButti K.M."/>
            <person name="Lechner B.E."/>
            <person name="Liimatainen K."/>
            <person name="Lipzen A."/>
            <person name="Lukacs Z."/>
            <person name="Mihaltcheva S."/>
            <person name="Morgado L.N."/>
            <person name="Niskanen T."/>
            <person name="Noordeloos M.E."/>
            <person name="Ohm R.A."/>
            <person name="Ortiz-Santana B."/>
            <person name="Ovrebo C."/>
            <person name="Racz N."/>
            <person name="Riley R."/>
            <person name="Savchenko A."/>
            <person name="Shiryaev A."/>
            <person name="Soop K."/>
            <person name="Spirin V."/>
            <person name="Szebenyi C."/>
            <person name="Tomsovsky M."/>
            <person name="Tulloss R.E."/>
            <person name="Uehling J."/>
            <person name="Grigoriev I.V."/>
            <person name="Vagvolgyi C."/>
            <person name="Papp T."/>
            <person name="Martin F.M."/>
            <person name="Miettinen O."/>
            <person name="Hibbett D.S."/>
            <person name="Nagy L.G."/>
        </authorList>
    </citation>
    <scope>NUCLEOTIDE SEQUENCE [LARGE SCALE GENOMIC DNA]</scope>
    <source>
        <strain evidence="2 3">CBS 962.96</strain>
    </source>
</reference>
<proteinExistence type="predicted"/>
<evidence type="ECO:0000313" key="3">
    <source>
        <dbReference type="Proteomes" id="UP000297245"/>
    </source>
</evidence>
<feature type="region of interest" description="Disordered" evidence="1">
    <location>
        <begin position="184"/>
        <end position="209"/>
    </location>
</feature>
<dbReference type="EMBL" id="ML179111">
    <property type="protein sequence ID" value="THU99952.1"/>
    <property type="molecule type" value="Genomic_DNA"/>
</dbReference>
<keyword evidence="3" id="KW-1185">Reference proteome</keyword>
<organism evidence="2 3">
    <name type="scientific">Dendrothele bispora (strain CBS 962.96)</name>
    <dbReference type="NCBI Taxonomy" id="1314807"/>
    <lineage>
        <taxon>Eukaryota</taxon>
        <taxon>Fungi</taxon>
        <taxon>Dikarya</taxon>
        <taxon>Basidiomycota</taxon>
        <taxon>Agaricomycotina</taxon>
        <taxon>Agaricomycetes</taxon>
        <taxon>Agaricomycetidae</taxon>
        <taxon>Agaricales</taxon>
        <taxon>Agaricales incertae sedis</taxon>
        <taxon>Dendrothele</taxon>
    </lineage>
</organism>
<gene>
    <name evidence="2" type="ORF">K435DRAFT_794547</name>
</gene>
<evidence type="ECO:0000313" key="2">
    <source>
        <dbReference type="EMBL" id="THU99952.1"/>
    </source>
</evidence>
<sequence>MSDHSSQHHPTPSRRYVPNLDLIPAPSQNLPELNQWYSYRADGLSTAMDSGSTLNTQSVYRFLFPQENLYGYQTPPGLIPTQCLPPHKSADEILQSQPLSSNAVEETAFVIQGQGHDEGFSDVISNFGQSPYGSNGLNLIRKAGGHGRQPLSWHFTKQITHLPIGDMTSTHVDSDFQTTKLSKHSKPTRVATEATLKASRRRRKNQTRRGHGYLELNCGFSLKAIKIHIKE</sequence>
<feature type="compositionally biased region" description="Basic residues" evidence="1">
    <location>
        <begin position="198"/>
        <end position="209"/>
    </location>
</feature>
<name>A0A4S8MBS2_DENBC</name>
<dbReference type="AlphaFoldDB" id="A0A4S8MBS2"/>